<reference evidence="1" key="1">
    <citation type="submission" date="2022-10" db="EMBL/GenBank/DDBJ databases">
        <title>Tapping the CABI collections for fungal endophytes: first genome assemblies for Collariella, Neodidymelliopsis, Ascochyta clinopodiicola, Didymella pomorum, Didymosphaeria variabile, Neocosmospora piperis and Neocucurbitaria cava.</title>
        <authorList>
            <person name="Hill R."/>
        </authorList>
    </citation>
    <scope>NUCLEOTIDE SEQUENCE</scope>
    <source>
        <strain evidence="1">IMI 355082</strain>
    </source>
</reference>
<name>A0A9W8Z045_9PEZI</name>
<proteinExistence type="predicted"/>
<keyword evidence="2" id="KW-1185">Reference proteome</keyword>
<dbReference type="InterPro" id="IPR052523">
    <property type="entry name" value="Trichothecene_AcTrans"/>
</dbReference>
<comment type="caution">
    <text evidence="1">The sequence shown here is derived from an EMBL/GenBank/DDBJ whole genome shotgun (WGS) entry which is preliminary data.</text>
</comment>
<sequence length="260" mass="28376">MASIVPSSSKLQIRPATPSDVPELVRIHFDAFGPGVMDRLMHPDGGSASARANFGNSFFPQPKAASEPSLVEHITMVAELVPAAKQGNGQPEIIAFGKWKLVKKPLPEAEWSAKEEPLTVAQLGEGSDPAVYNVFLGGLHELRKKWMRGDPALHLGILACTTTRQRLGAGSALLDWGNALADREGMVHWLEASPQGYALYKRFGFEEVEAQDLRVTEIWGPVRGENEDWGAKSAVKLAGELPEGVFRTVVMRRFPQKGQT</sequence>
<organism evidence="1 2">
    <name type="scientific">Gnomoniopsis smithogilvyi</name>
    <dbReference type="NCBI Taxonomy" id="1191159"/>
    <lineage>
        <taxon>Eukaryota</taxon>
        <taxon>Fungi</taxon>
        <taxon>Dikarya</taxon>
        <taxon>Ascomycota</taxon>
        <taxon>Pezizomycotina</taxon>
        <taxon>Sordariomycetes</taxon>
        <taxon>Sordariomycetidae</taxon>
        <taxon>Diaporthales</taxon>
        <taxon>Gnomoniaceae</taxon>
        <taxon>Gnomoniopsis</taxon>
    </lineage>
</organism>
<evidence type="ECO:0008006" key="3">
    <source>
        <dbReference type="Google" id="ProtNLM"/>
    </source>
</evidence>
<dbReference type="SUPFAM" id="SSF55729">
    <property type="entry name" value="Acyl-CoA N-acyltransferases (Nat)"/>
    <property type="match status" value="1"/>
</dbReference>
<dbReference type="InterPro" id="IPR016181">
    <property type="entry name" value="Acyl_CoA_acyltransferase"/>
</dbReference>
<dbReference type="Gene3D" id="3.40.630.30">
    <property type="match status" value="1"/>
</dbReference>
<dbReference type="PANTHER" id="PTHR42791:SF17">
    <property type="entry name" value="ACETYLTRANSFERASE, GNAT FAMILY FAMILY (AFU_ORTHOLOGUE AFUA_8G05690)"/>
    <property type="match status" value="1"/>
</dbReference>
<protein>
    <recommendedName>
        <fullName evidence="3">N-acetyltransferase domain-containing protein</fullName>
    </recommendedName>
</protein>
<dbReference type="OrthoDB" id="196847at2759"/>
<dbReference type="PANTHER" id="PTHR42791">
    <property type="entry name" value="GNAT FAMILY ACETYLTRANSFERASE"/>
    <property type="match status" value="1"/>
</dbReference>
<evidence type="ECO:0000313" key="2">
    <source>
        <dbReference type="Proteomes" id="UP001140453"/>
    </source>
</evidence>
<dbReference type="Proteomes" id="UP001140453">
    <property type="component" value="Unassembled WGS sequence"/>
</dbReference>
<gene>
    <name evidence="1" type="ORF">N0V93_000408</name>
</gene>
<accession>A0A9W8Z045</accession>
<evidence type="ECO:0000313" key="1">
    <source>
        <dbReference type="EMBL" id="KAJ4396189.1"/>
    </source>
</evidence>
<dbReference type="EMBL" id="JAPEVB010000001">
    <property type="protein sequence ID" value="KAJ4396189.1"/>
    <property type="molecule type" value="Genomic_DNA"/>
</dbReference>
<dbReference type="AlphaFoldDB" id="A0A9W8Z045"/>